<dbReference type="AlphaFoldDB" id="A0AAD7TX39"/>
<feature type="domain" description="Gfd2/YDR514C-like C-terminal" evidence="2">
    <location>
        <begin position="252"/>
        <end position="446"/>
    </location>
</feature>
<feature type="region of interest" description="Disordered" evidence="1">
    <location>
        <begin position="527"/>
        <end position="589"/>
    </location>
</feature>
<reference evidence="3" key="1">
    <citation type="submission" date="2022-11" db="EMBL/GenBank/DDBJ databases">
        <title>Genome Sequence of Cubamyces cubensis.</title>
        <authorList>
            <person name="Buettner E."/>
        </authorList>
    </citation>
    <scope>NUCLEOTIDE SEQUENCE</scope>
    <source>
        <strain evidence="3">MPL-01</strain>
    </source>
</reference>
<dbReference type="InterPro" id="IPR040151">
    <property type="entry name" value="Gfd2/YDR514C-like"/>
</dbReference>
<dbReference type="InterPro" id="IPR048519">
    <property type="entry name" value="Gfd2/YDR514C-like_C"/>
</dbReference>
<keyword evidence="4" id="KW-1185">Reference proteome</keyword>
<organism evidence="3 4">
    <name type="scientific">Trametes cubensis</name>
    <dbReference type="NCBI Taxonomy" id="1111947"/>
    <lineage>
        <taxon>Eukaryota</taxon>
        <taxon>Fungi</taxon>
        <taxon>Dikarya</taxon>
        <taxon>Basidiomycota</taxon>
        <taxon>Agaricomycotina</taxon>
        <taxon>Agaricomycetes</taxon>
        <taxon>Polyporales</taxon>
        <taxon>Polyporaceae</taxon>
        <taxon>Trametes</taxon>
    </lineage>
</organism>
<dbReference type="InterPro" id="IPR012337">
    <property type="entry name" value="RNaseH-like_sf"/>
</dbReference>
<evidence type="ECO:0000313" key="4">
    <source>
        <dbReference type="Proteomes" id="UP001215151"/>
    </source>
</evidence>
<name>A0AAD7TX39_9APHY</name>
<evidence type="ECO:0000256" key="1">
    <source>
        <dbReference type="SAM" id="MobiDB-lite"/>
    </source>
</evidence>
<evidence type="ECO:0000313" key="3">
    <source>
        <dbReference type="EMBL" id="KAJ8487611.1"/>
    </source>
</evidence>
<dbReference type="PANTHER" id="PTHR28083">
    <property type="entry name" value="GOOD FOR FULL DBP5 ACTIVITY PROTEIN 2"/>
    <property type="match status" value="1"/>
</dbReference>
<dbReference type="Pfam" id="PF21762">
    <property type="entry name" value="DEDDh_C"/>
    <property type="match status" value="1"/>
</dbReference>
<protein>
    <recommendedName>
        <fullName evidence="2">Gfd2/YDR514C-like C-terminal domain-containing protein</fullName>
    </recommendedName>
</protein>
<sequence length="589" mass="65346">MGYEKNAIFFLTSQAFTITKHKPTTNSDSSRLDAAPTPLRLCCLCRLAQQSHCREYLRPLLYSSAVHLMHPQAGYVVSKLGGAAALRERHEVLGAVMSNFTLVDPAGWDCDLQSVYSAYMGYFQLHGIAWYERSWSVFFESFEEFLTFSWPTITVTDTWTGRAHIVVRMSSVGAFLKMLKTRFGETLPIVENILRITPFETSQRHLRTISDYATYKKVFSTLPAVVLAAQKVHVRNGEPKAIRELWASRDKTFLALDFEWSERNSASCIEWGYAAVRCGHLDTAGAWPPDPEPNYRRGHYIVAEYVDKVHNKHKPSFPWAYAFGDSQLVPKAKLPQMIQAIVSSLISPDSETIPNTLVLVSHGTTGDLRRLEEMKIKLPHNLLVLDTMAFERQLYSTGQRGAMQEPSGKPREQGSNLALTGMLQSLGVDTQRVLHNAGNAAFMCLLGLQLLLDPDTKVPTPRIHNGLPAMMRGPSRSPSMPPAIAFMPSPQLFPPMGMMSTGSPVMFPSGVSSDAFGDPSGRMSYFPTHRSGSDHRLTPTPPIGGSYNGRMPGRPRVSSTNDVNEMGESLAAMNLKSKSMGARVSPQSR</sequence>
<dbReference type="PANTHER" id="PTHR28083:SF1">
    <property type="entry name" value="GOOD FOR FULL DBP5 ACTIVITY PROTEIN 2"/>
    <property type="match status" value="1"/>
</dbReference>
<dbReference type="SUPFAM" id="SSF53098">
    <property type="entry name" value="Ribonuclease H-like"/>
    <property type="match status" value="1"/>
</dbReference>
<dbReference type="EMBL" id="JAPEVG010000076">
    <property type="protein sequence ID" value="KAJ8487611.1"/>
    <property type="molecule type" value="Genomic_DNA"/>
</dbReference>
<dbReference type="GO" id="GO:0005634">
    <property type="term" value="C:nucleus"/>
    <property type="evidence" value="ECO:0007669"/>
    <property type="project" value="TreeGrafter"/>
</dbReference>
<accession>A0AAD7TX39</accession>
<proteinExistence type="predicted"/>
<gene>
    <name evidence="3" type="ORF">ONZ51_g4065</name>
</gene>
<dbReference type="Proteomes" id="UP001215151">
    <property type="component" value="Unassembled WGS sequence"/>
</dbReference>
<comment type="caution">
    <text evidence="3">The sequence shown here is derived from an EMBL/GenBank/DDBJ whole genome shotgun (WGS) entry which is preliminary data.</text>
</comment>
<evidence type="ECO:0000259" key="2">
    <source>
        <dbReference type="Pfam" id="PF21762"/>
    </source>
</evidence>